<feature type="compositionally biased region" description="Basic and acidic residues" evidence="7">
    <location>
        <begin position="702"/>
        <end position="712"/>
    </location>
</feature>
<dbReference type="GO" id="GO:0009893">
    <property type="term" value="P:positive regulation of metabolic process"/>
    <property type="evidence" value="ECO:0007669"/>
    <property type="project" value="UniProtKB-ARBA"/>
</dbReference>
<reference evidence="9" key="2">
    <citation type="submission" date="2025-08" db="UniProtKB">
        <authorList>
            <consortium name="RefSeq"/>
        </authorList>
    </citation>
    <scope>IDENTIFICATION</scope>
</reference>
<feature type="region of interest" description="Disordered" evidence="7">
    <location>
        <begin position="116"/>
        <end position="136"/>
    </location>
</feature>
<keyword evidence="3" id="KW-0805">Transcription regulation</keyword>
<dbReference type="SMART" id="SM00066">
    <property type="entry name" value="GAL4"/>
    <property type="match status" value="1"/>
</dbReference>
<dbReference type="Gene3D" id="4.10.240.10">
    <property type="entry name" value="Zn(2)-C6 fungal-type DNA-binding domain"/>
    <property type="match status" value="1"/>
</dbReference>
<keyword evidence="4" id="KW-0238">DNA-binding</keyword>
<gene>
    <name evidence="9" type="ORF">An15g04740</name>
</gene>
<organism evidence="9">
    <name type="scientific">Aspergillus niger</name>
    <dbReference type="NCBI Taxonomy" id="5061"/>
    <lineage>
        <taxon>Eukaryota</taxon>
        <taxon>Fungi</taxon>
        <taxon>Dikarya</taxon>
        <taxon>Ascomycota</taxon>
        <taxon>Pezizomycotina</taxon>
        <taxon>Eurotiomycetes</taxon>
        <taxon>Eurotiomycetidae</taxon>
        <taxon>Eurotiales</taxon>
        <taxon>Aspergillaceae</taxon>
        <taxon>Aspergillus</taxon>
        <taxon>Aspergillus subgen. Circumdati</taxon>
    </lineage>
</organism>
<feature type="compositionally biased region" description="Basic and acidic residues" evidence="7">
    <location>
        <begin position="759"/>
        <end position="768"/>
    </location>
</feature>
<proteinExistence type="predicted"/>
<keyword evidence="2" id="KW-0479">Metal-binding</keyword>
<dbReference type="RefSeq" id="XP_059602537.1">
    <property type="nucleotide sequence ID" value="XM_059744671.1"/>
</dbReference>
<feature type="region of interest" description="Disordered" evidence="7">
    <location>
        <begin position="53"/>
        <end position="82"/>
    </location>
</feature>
<dbReference type="InterPro" id="IPR050613">
    <property type="entry name" value="Sec_Metabolite_Reg"/>
</dbReference>
<evidence type="ECO:0000256" key="3">
    <source>
        <dbReference type="ARBA" id="ARBA00023015"/>
    </source>
</evidence>
<dbReference type="CDD" id="cd00067">
    <property type="entry name" value="GAL4"/>
    <property type="match status" value="1"/>
</dbReference>
<accession>A0AAJ8BSG6</accession>
<dbReference type="CDD" id="cd12148">
    <property type="entry name" value="fungal_TF_MHR"/>
    <property type="match status" value="1"/>
</dbReference>
<name>A0AAJ8BSG6_ASPNG</name>
<dbReference type="GeneID" id="4988075"/>
<dbReference type="KEGG" id="ang:An15g04740"/>
<dbReference type="InterPro" id="IPR001138">
    <property type="entry name" value="Zn2Cys6_DnaBD"/>
</dbReference>
<dbReference type="SMART" id="SM00906">
    <property type="entry name" value="Fungal_trans"/>
    <property type="match status" value="1"/>
</dbReference>
<feature type="region of interest" description="Disordered" evidence="7">
    <location>
        <begin position="667"/>
        <end position="768"/>
    </location>
</feature>
<evidence type="ECO:0000259" key="8">
    <source>
        <dbReference type="PROSITE" id="PS50048"/>
    </source>
</evidence>
<dbReference type="PROSITE" id="PS00463">
    <property type="entry name" value="ZN2_CY6_FUNGAL_1"/>
    <property type="match status" value="1"/>
</dbReference>
<dbReference type="GO" id="GO:0046872">
    <property type="term" value="F:metal ion binding"/>
    <property type="evidence" value="ECO:0007669"/>
    <property type="project" value="UniProtKB-KW"/>
</dbReference>
<protein>
    <recommendedName>
        <fullName evidence="8">Zn(2)-C6 fungal-type domain-containing protein</fullName>
    </recommendedName>
</protein>
<dbReference type="InterPro" id="IPR036864">
    <property type="entry name" value="Zn2-C6_fun-type_DNA-bd_sf"/>
</dbReference>
<reference evidence="9" key="1">
    <citation type="submission" date="2025-02" db="EMBL/GenBank/DDBJ databases">
        <authorList>
            <consortium name="NCBI Genome Project"/>
        </authorList>
    </citation>
    <scope>NUCLEOTIDE SEQUENCE</scope>
</reference>
<sequence length="768" mass="87207">MPALRRKNGREPACEACRRRKLACDHETPACQRCRRLSLKCVYLANPLTKGRARSLPEADSPTVLSNESEGVPSTKTCPGAQSTTPILESSAEYLGPTSFSSVFVEHRDRFEVDQTLKTPTGGGIDGVGAQSPTQPGNPTITPRMLQLGIQILQNLPDERTCNLLFVHPMALMDACFRPAYRVASDKMWDEYRDVLRLRNSEHLQFVAKRFSECSLTPLPAVQDPHRWIESFSGKRTRWELLGSLFTFWSSAASQLPVQHDIITQYCQQHAFKRPKDLMVHLKRCASMCIELCSQLGAINILFVNLAFKHNILESIASGDKITTSIGLHRELSSNWNEVSFQHELKRRVYASIYNFDKVISTFTGRPPLLNRKYSTTKLPLDIDDEDIFSGRIGDAVAKLNSNGWDSSEDRQPYPATILRARAMLARNREEMLEVLETSQDSITDAAVQTCLHLKAQATDIYAQFPEVIKFKAEHVHDRDMPGQLLALRVLVRLDFLLNLFILERLLTRHRVVDEQALIQVSHEMVGLTLIYWKHKDRFENHVDFSWLAMSYAVPGSGILCLELLRQSSSPETYTLELPRSDIIQDLSVLVAFLDWLRPSESDIAAKAQIKGILQRSLDRILSMPASLHSPTRALDALPDFVGADPHLDLLNTFAMLMIPNPTLCNPKPKSNIPTSQPQKRTHHAHPIRIQLDQNRINPHRQSPEHKDRNPNKPDSPPNPPRQEHTHRSQQPLSKHLPGYTQNLQREEPQRPTLINPHPEPDIHTRMH</sequence>
<comment type="subcellular location">
    <subcellularLocation>
        <location evidence="1">Nucleus</location>
    </subcellularLocation>
</comment>
<dbReference type="GO" id="GO:0005634">
    <property type="term" value="C:nucleus"/>
    <property type="evidence" value="ECO:0007669"/>
    <property type="project" value="UniProtKB-SubCell"/>
</dbReference>
<dbReference type="InterPro" id="IPR007219">
    <property type="entry name" value="XnlR_reg_dom"/>
</dbReference>
<dbReference type="AlphaFoldDB" id="A0AAJ8BSG6"/>
<dbReference type="PANTHER" id="PTHR31001">
    <property type="entry name" value="UNCHARACTERIZED TRANSCRIPTIONAL REGULATORY PROTEIN"/>
    <property type="match status" value="1"/>
</dbReference>
<dbReference type="GO" id="GO:0003677">
    <property type="term" value="F:DNA binding"/>
    <property type="evidence" value="ECO:0007669"/>
    <property type="project" value="UniProtKB-KW"/>
</dbReference>
<dbReference type="Pfam" id="PF04082">
    <property type="entry name" value="Fungal_trans"/>
    <property type="match status" value="1"/>
</dbReference>
<evidence type="ECO:0000256" key="2">
    <source>
        <dbReference type="ARBA" id="ARBA00022723"/>
    </source>
</evidence>
<evidence type="ECO:0000313" key="9">
    <source>
        <dbReference type="RefSeq" id="XP_059602537.1"/>
    </source>
</evidence>
<evidence type="ECO:0000256" key="4">
    <source>
        <dbReference type="ARBA" id="ARBA00023125"/>
    </source>
</evidence>
<evidence type="ECO:0000256" key="7">
    <source>
        <dbReference type="SAM" id="MobiDB-lite"/>
    </source>
</evidence>
<keyword evidence="6" id="KW-0539">Nucleus</keyword>
<dbReference type="PROSITE" id="PS50048">
    <property type="entry name" value="ZN2_CY6_FUNGAL_2"/>
    <property type="match status" value="1"/>
</dbReference>
<dbReference type="VEuPathDB" id="FungiDB:An15g04740"/>
<evidence type="ECO:0000256" key="1">
    <source>
        <dbReference type="ARBA" id="ARBA00004123"/>
    </source>
</evidence>
<feature type="compositionally biased region" description="Polar residues" evidence="7">
    <location>
        <begin position="692"/>
        <end position="701"/>
    </location>
</feature>
<feature type="compositionally biased region" description="Polar residues" evidence="7">
    <location>
        <begin position="63"/>
        <end position="82"/>
    </location>
</feature>
<dbReference type="PANTHER" id="PTHR31001:SF40">
    <property type="entry name" value="ZN(II)2CYS6 TRANSCRIPTION FACTOR (EUROFUNG)"/>
    <property type="match status" value="1"/>
</dbReference>
<dbReference type="Pfam" id="PF00172">
    <property type="entry name" value="Zn_clus"/>
    <property type="match status" value="1"/>
</dbReference>
<feature type="domain" description="Zn(2)-C6 fungal-type" evidence="8">
    <location>
        <begin position="13"/>
        <end position="43"/>
    </location>
</feature>
<dbReference type="SUPFAM" id="SSF57701">
    <property type="entry name" value="Zn2/Cys6 DNA-binding domain"/>
    <property type="match status" value="1"/>
</dbReference>
<keyword evidence="5" id="KW-0804">Transcription</keyword>
<evidence type="ECO:0000256" key="5">
    <source>
        <dbReference type="ARBA" id="ARBA00023163"/>
    </source>
</evidence>
<evidence type="ECO:0000256" key="6">
    <source>
        <dbReference type="ARBA" id="ARBA00023242"/>
    </source>
</evidence>